<reference evidence="2" key="1">
    <citation type="submission" date="2013-05" db="EMBL/GenBank/DDBJ databases">
        <title>Building the sugarcane genome for biotechnology and identifying evolutionary trends.</title>
        <authorList>
            <person name="De Setta N."/>
            <person name="Monteiro-Vitorello C.B."/>
            <person name="Metcalfe C.J."/>
            <person name="Cruz G.M.Q."/>
            <person name="Del Bem L.E."/>
            <person name="Vicentini R."/>
            <person name="Nogueira F.T.S."/>
            <person name="Campos R.A."/>
            <person name="Nunes S.L."/>
            <person name="Turrini P.C.G."/>
            <person name="Vieira A.P."/>
            <person name="Cruz E.A.O."/>
            <person name="Correa T.C.S."/>
            <person name="Hotta C.T."/>
            <person name="de Mello-Varani A."/>
            <person name="Vautrin S."/>
            <person name="Trindade A.S."/>
            <person name="Vilela M.M."/>
            <person name="Horta C.L."/>
            <person name="Sato P.M."/>
            <person name="de Andrade R.F."/>
            <person name="Nishiyama M.Y."/>
            <person name="Cardoso-Silva C.B."/>
            <person name="Scortecci K.C."/>
            <person name="Garcia A.A.F."/>
            <person name="Carneiro M.S."/>
            <person name="Kim C."/>
            <person name="Paterson A.H."/>
            <person name="Berges H."/>
            <person name="D'Hont A."/>
            <person name="de-Souza A.P."/>
            <person name="Souza G.M."/>
            <person name="Vincentz M."/>
            <person name="Kitajima J.P."/>
            <person name="Van Sluys M.-A."/>
        </authorList>
    </citation>
    <scope>NUCLEOTIDE SEQUENCE</scope>
</reference>
<dbReference type="PANTHER" id="PTHR33207">
    <property type="entry name" value="F-BOX DOMAIN CONTAINING PROTEIN-RELATED"/>
    <property type="match status" value="1"/>
</dbReference>
<protein>
    <recommendedName>
        <fullName evidence="1">F-box domain-containing protein</fullName>
    </recommendedName>
</protein>
<organism evidence="2">
    <name type="scientific">Saccharum hybrid cultivar R570</name>
    <dbReference type="NCBI Taxonomy" id="131158"/>
    <lineage>
        <taxon>Eukaryota</taxon>
        <taxon>Viridiplantae</taxon>
        <taxon>Streptophyta</taxon>
        <taxon>Embryophyta</taxon>
        <taxon>Tracheophyta</taxon>
        <taxon>Spermatophyta</taxon>
        <taxon>Magnoliopsida</taxon>
        <taxon>Liliopsida</taxon>
        <taxon>Poales</taxon>
        <taxon>Poaceae</taxon>
        <taxon>PACMAD clade</taxon>
        <taxon>Panicoideae</taxon>
        <taxon>Andropogonodae</taxon>
        <taxon>Andropogoneae</taxon>
        <taxon>Saccharinae</taxon>
        <taxon>Saccharum</taxon>
        <taxon>Saccharum officinarum species complex</taxon>
    </lineage>
</organism>
<name>A0A059PZ78_9POAL</name>
<dbReference type="InterPro" id="IPR036047">
    <property type="entry name" value="F-box-like_dom_sf"/>
</dbReference>
<sequence>MKTAVADLTELVLQNILARLSPTDLLHTALTCHSWLGVTVRALPRVPPLLGYFFHPKVSTQPPPMPTDNTNYPAIFVPLDASAPRLSLNLTPHDNNRLSIQDVHLGLVLLHPNTRGTQLPDILVVDPTSRRQVQFPPPPPFPYDAPPPDGVCGARCFIGTTVLARAHASRLTFDVVRLIIDGGCPRVCVTSVLDDNFVSWRALLRAQGVIINSDLDP</sequence>
<gene>
    <name evidence="2" type="ORF">SHCRBa_062_I05_F_160</name>
    <name evidence="3" type="ORF">SHCRBa_062_I05_F_330</name>
</gene>
<evidence type="ECO:0000313" key="3">
    <source>
        <dbReference type="EMBL" id="AGT16446.1"/>
    </source>
</evidence>
<dbReference type="EMBL" id="KF184891">
    <property type="protein sequence ID" value="AGT16446.1"/>
    <property type="molecule type" value="Genomic_DNA"/>
</dbReference>
<proteinExistence type="predicted"/>
<dbReference type="SUPFAM" id="SSF81383">
    <property type="entry name" value="F-box domain"/>
    <property type="match status" value="1"/>
</dbReference>
<dbReference type="EMBL" id="KF184891">
    <property type="protein sequence ID" value="AGT16442.1"/>
    <property type="molecule type" value="Genomic_DNA"/>
</dbReference>
<dbReference type="Pfam" id="PF00646">
    <property type="entry name" value="F-box"/>
    <property type="match status" value="1"/>
</dbReference>
<feature type="domain" description="F-box" evidence="1">
    <location>
        <begin position="7"/>
        <end position="35"/>
    </location>
</feature>
<dbReference type="InterPro" id="IPR001810">
    <property type="entry name" value="F-box_dom"/>
</dbReference>
<dbReference type="CDD" id="cd09917">
    <property type="entry name" value="F-box_SF"/>
    <property type="match status" value="1"/>
</dbReference>
<dbReference type="AlphaFoldDB" id="A0A059PZ78"/>
<evidence type="ECO:0000259" key="1">
    <source>
        <dbReference type="Pfam" id="PF00646"/>
    </source>
</evidence>
<evidence type="ECO:0000313" key="2">
    <source>
        <dbReference type="EMBL" id="AGT16442.1"/>
    </source>
</evidence>
<accession>A0A059PZ78</accession>